<reference evidence="5 6" key="1">
    <citation type="submission" date="2020-08" db="EMBL/GenBank/DDBJ databases">
        <title>Genomic Encyclopedia of Type Strains, Phase IV (KMG-IV): sequencing the most valuable type-strain genomes for metagenomic binning, comparative biology and taxonomic classification.</title>
        <authorList>
            <person name="Goeker M."/>
        </authorList>
    </citation>
    <scope>NUCLEOTIDE SEQUENCE [LARGE SCALE GENOMIC DNA]</scope>
    <source>
        <strain evidence="5 6">YC6886</strain>
    </source>
</reference>
<comment type="catalytic activity">
    <reaction evidence="1">
        <text>5-dehydro-4-deoxy-D-glucuronate = 3-deoxy-D-glycero-2,5-hexodiulosonate</text>
        <dbReference type="Rhea" id="RHEA:23896"/>
        <dbReference type="ChEBI" id="CHEBI:17117"/>
        <dbReference type="ChEBI" id="CHEBI:29071"/>
        <dbReference type="EC" id="5.3.1.17"/>
    </reaction>
</comment>
<keyword evidence="4" id="KW-0862">Zinc</keyword>
<dbReference type="EMBL" id="JACHFD010000026">
    <property type="protein sequence ID" value="MBB5353439.1"/>
    <property type="molecule type" value="Genomic_DNA"/>
</dbReference>
<dbReference type="InterPro" id="IPR007045">
    <property type="entry name" value="KduI"/>
</dbReference>
<dbReference type="GO" id="GO:0042840">
    <property type="term" value="P:D-glucuronate catabolic process"/>
    <property type="evidence" value="ECO:0007669"/>
    <property type="project" value="TreeGrafter"/>
</dbReference>
<name>A0A840VI20_9BACT</name>
<keyword evidence="5" id="KW-0413">Isomerase</keyword>
<dbReference type="SUPFAM" id="SSF51182">
    <property type="entry name" value="RmlC-like cupins"/>
    <property type="match status" value="1"/>
</dbReference>
<dbReference type="PANTHER" id="PTHR38461">
    <property type="entry name" value="4-DEOXY-L-THREO-5-HEXOSULOSE-URONATE KETOL-ISOMERASE"/>
    <property type="match status" value="1"/>
</dbReference>
<dbReference type="Proteomes" id="UP000557717">
    <property type="component" value="Unassembled WGS sequence"/>
</dbReference>
<dbReference type="GO" id="GO:0008697">
    <property type="term" value="F:4-deoxy-L-threo-5-hexosulose-uronate ketol-isomerase activity"/>
    <property type="evidence" value="ECO:0007669"/>
    <property type="project" value="UniProtKB-EC"/>
</dbReference>
<keyword evidence="6" id="KW-1185">Reference proteome</keyword>
<dbReference type="GO" id="GO:0045490">
    <property type="term" value="P:pectin catabolic process"/>
    <property type="evidence" value="ECO:0007669"/>
    <property type="project" value="InterPro"/>
</dbReference>
<evidence type="ECO:0000313" key="5">
    <source>
        <dbReference type="EMBL" id="MBB5353439.1"/>
    </source>
</evidence>
<dbReference type="InterPro" id="IPR014710">
    <property type="entry name" value="RmlC-like_jellyroll"/>
</dbReference>
<dbReference type="PANTHER" id="PTHR38461:SF1">
    <property type="entry name" value="4-DEOXY-L-THREO-5-HEXOSULOSE-URONATE KETOL-ISOMERASE"/>
    <property type="match status" value="1"/>
</dbReference>
<comment type="similarity">
    <text evidence="2">Belongs to the KduI family.</text>
</comment>
<evidence type="ECO:0000256" key="4">
    <source>
        <dbReference type="ARBA" id="ARBA00022833"/>
    </source>
</evidence>
<dbReference type="InterPro" id="IPR011051">
    <property type="entry name" value="RmlC_Cupin_sf"/>
</dbReference>
<evidence type="ECO:0000313" key="6">
    <source>
        <dbReference type="Proteomes" id="UP000557717"/>
    </source>
</evidence>
<evidence type="ECO:0000256" key="3">
    <source>
        <dbReference type="ARBA" id="ARBA00012547"/>
    </source>
</evidence>
<evidence type="ECO:0000256" key="1">
    <source>
        <dbReference type="ARBA" id="ARBA00000552"/>
    </source>
</evidence>
<protein>
    <recommendedName>
        <fullName evidence="3">5-dehydro-4-deoxy-D-glucuronate isomerase</fullName>
        <ecNumber evidence="3">5.3.1.17</ecNumber>
    </recommendedName>
</protein>
<dbReference type="Gene3D" id="2.60.120.10">
    <property type="entry name" value="Jelly Rolls"/>
    <property type="match status" value="1"/>
</dbReference>
<dbReference type="EC" id="5.3.1.17" evidence="3"/>
<sequence>MMGEPQEPRPLWVRDRQAVLSPAWSIHCGCGTAAYRFVWAMGGENQAFTDMDKVEISTLR</sequence>
<dbReference type="GO" id="GO:0046872">
    <property type="term" value="F:metal ion binding"/>
    <property type="evidence" value="ECO:0007669"/>
    <property type="project" value="TreeGrafter"/>
</dbReference>
<dbReference type="GO" id="GO:0019698">
    <property type="term" value="P:D-galacturonate catabolic process"/>
    <property type="evidence" value="ECO:0007669"/>
    <property type="project" value="TreeGrafter"/>
</dbReference>
<accession>A0A840VI20</accession>
<dbReference type="AlphaFoldDB" id="A0A840VI20"/>
<proteinExistence type="inferred from homology"/>
<comment type="caution">
    <text evidence="5">The sequence shown here is derived from an EMBL/GenBank/DDBJ whole genome shotgun (WGS) entry which is preliminary data.</text>
</comment>
<organism evidence="5 6">
    <name type="scientific">Haloferula luteola</name>
    <dbReference type="NCBI Taxonomy" id="595692"/>
    <lineage>
        <taxon>Bacteria</taxon>
        <taxon>Pseudomonadati</taxon>
        <taxon>Verrucomicrobiota</taxon>
        <taxon>Verrucomicrobiia</taxon>
        <taxon>Verrucomicrobiales</taxon>
        <taxon>Verrucomicrobiaceae</taxon>
        <taxon>Haloferula</taxon>
    </lineage>
</organism>
<evidence type="ECO:0000256" key="2">
    <source>
        <dbReference type="ARBA" id="ARBA00008086"/>
    </source>
</evidence>
<gene>
    <name evidence="5" type="ORF">HNR46_003700</name>
</gene>